<sequence>MAELFMMSFKFYGSVKATELNGQYEVNRRRPYSYSGGFGGVSFMGDVDIAFGLGTMVFPTEARYDMMSLYKNADNRCEWVADLQATCLAHAIDLAELASNGN</sequence>
<gene>
    <name evidence="1" type="ORF">GH714_037051</name>
</gene>
<dbReference type="EMBL" id="JAAGAX010000013">
    <property type="protein sequence ID" value="KAF2296250.1"/>
    <property type="molecule type" value="Genomic_DNA"/>
</dbReference>
<reference evidence="1 2" key="1">
    <citation type="journal article" date="2020" name="Mol. Plant">
        <title>The Chromosome-Based Rubber Tree Genome Provides New Insights into Spurge Genome Evolution and Rubber Biosynthesis.</title>
        <authorList>
            <person name="Liu J."/>
            <person name="Shi C."/>
            <person name="Shi C.C."/>
            <person name="Li W."/>
            <person name="Zhang Q.J."/>
            <person name="Zhang Y."/>
            <person name="Li K."/>
            <person name="Lu H.F."/>
            <person name="Shi C."/>
            <person name="Zhu S.T."/>
            <person name="Xiao Z.Y."/>
            <person name="Nan H."/>
            <person name="Yue Y."/>
            <person name="Zhu X.G."/>
            <person name="Wu Y."/>
            <person name="Hong X.N."/>
            <person name="Fan G.Y."/>
            <person name="Tong Y."/>
            <person name="Zhang D."/>
            <person name="Mao C.L."/>
            <person name="Liu Y.L."/>
            <person name="Hao S.J."/>
            <person name="Liu W.Q."/>
            <person name="Lv M.Q."/>
            <person name="Zhang H.B."/>
            <person name="Liu Y."/>
            <person name="Hu-Tang G.R."/>
            <person name="Wang J.P."/>
            <person name="Wang J.H."/>
            <person name="Sun Y.H."/>
            <person name="Ni S.B."/>
            <person name="Chen W.B."/>
            <person name="Zhang X.C."/>
            <person name="Jiao Y.N."/>
            <person name="Eichler E.E."/>
            <person name="Li G.H."/>
            <person name="Liu X."/>
            <person name="Gao L.Z."/>
        </authorList>
    </citation>
    <scope>NUCLEOTIDE SEQUENCE [LARGE SCALE GENOMIC DNA]</scope>
    <source>
        <strain evidence="2">cv. GT1</strain>
        <tissue evidence="1">Leaf</tissue>
    </source>
</reference>
<keyword evidence="2" id="KW-1185">Reference proteome</keyword>
<evidence type="ECO:0000313" key="1">
    <source>
        <dbReference type="EMBL" id="KAF2296250.1"/>
    </source>
</evidence>
<comment type="caution">
    <text evidence="1">The sequence shown here is derived from an EMBL/GenBank/DDBJ whole genome shotgun (WGS) entry which is preliminary data.</text>
</comment>
<name>A0A6A6L4D8_HEVBR</name>
<organism evidence="1 2">
    <name type="scientific">Hevea brasiliensis</name>
    <name type="common">Para rubber tree</name>
    <name type="synonym">Siphonia brasiliensis</name>
    <dbReference type="NCBI Taxonomy" id="3981"/>
    <lineage>
        <taxon>Eukaryota</taxon>
        <taxon>Viridiplantae</taxon>
        <taxon>Streptophyta</taxon>
        <taxon>Embryophyta</taxon>
        <taxon>Tracheophyta</taxon>
        <taxon>Spermatophyta</taxon>
        <taxon>Magnoliopsida</taxon>
        <taxon>eudicotyledons</taxon>
        <taxon>Gunneridae</taxon>
        <taxon>Pentapetalae</taxon>
        <taxon>rosids</taxon>
        <taxon>fabids</taxon>
        <taxon>Malpighiales</taxon>
        <taxon>Euphorbiaceae</taxon>
        <taxon>Crotonoideae</taxon>
        <taxon>Micrandreae</taxon>
        <taxon>Hevea</taxon>
    </lineage>
</organism>
<protein>
    <submittedName>
        <fullName evidence="1">Uncharacterized protein</fullName>
    </submittedName>
</protein>
<dbReference type="AlphaFoldDB" id="A0A6A6L4D8"/>
<evidence type="ECO:0000313" key="2">
    <source>
        <dbReference type="Proteomes" id="UP000467840"/>
    </source>
</evidence>
<proteinExistence type="predicted"/>
<accession>A0A6A6L4D8</accession>
<dbReference type="Proteomes" id="UP000467840">
    <property type="component" value="Chromosome 7"/>
</dbReference>